<evidence type="ECO:0000313" key="11">
    <source>
        <dbReference type="Proteomes" id="UP000450599"/>
    </source>
</evidence>
<evidence type="ECO:0000313" key="4">
    <source>
        <dbReference type="EMBL" id="MCB6520202.1"/>
    </source>
</evidence>
<evidence type="ECO:0000313" key="10">
    <source>
        <dbReference type="Proteomes" id="UP000195950"/>
    </source>
</evidence>
<reference evidence="7" key="3">
    <citation type="journal article" date="2018" name="BMC Genomics">
        <title>Whole genome sequencing and function prediction of 133 gut anaerobes isolated from chicken caecum in pure cultures.</title>
        <authorList>
            <person name="Medvecky M."/>
            <person name="Cejkova D."/>
            <person name="Polansky O."/>
            <person name="Karasova D."/>
            <person name="Kubasova T."/>
            <person name="Cizek A."/>
            <person name="Rychlik I."/>
        </authorList>
    </citation>
    <scope>NUCLEOTIDE SEQUENCE</scope>
    <source>
        <strain evidence="7">An199</strain>
    </source>
</reference>
<reference evidence="11 12" key="4">
    <citation type="journal article" date="2019" name="Nat. Med.">
        <title>A library of human gut bacterial isolates paired with longitudinal multiomics data enables mechanistic microbiome research.</title>
        <authorList>
            <person name="Poyet M."/>
            <person name="Groussin M."/>
            <person name="Gibbons S.M."/>
            <person name="Avila-Pacheco J."/>
            <person name="Jiang X."/>
            <person name="Kearney S.M."/>
            <person name="Perrotta A.R."/>
            <person name="Berdy B."/>
            <person name="Zhao S."/>
            <person name="Lieberman T.D."/>
            <person name="Swanson P.K."/>
            <person name="Smith M."/>
            <person name="Roesemann S."/>
            <person name="Alexander J.E."/>
            <person name="Rich S.A."/>
            <person name="Livny J."/>
            <person name="Vlamakis H."/>
            <person name="Clish C."/>
            <person name="Bullock K."/>
            <person name="Deik A."/>
            <person name="Scott J."/>
            <person name="Pierce K.A."/>
            <person name="Xavier R.J."/>
            <person name="Alm E.J."/>
        </authorList>
    </citation>
    <scope>NUCLEOTIDE SEQUENCE [LARGE SCALE GENOMIC DNA]</scope>
    <source>
        <strain evidence="6 12">BIOML-A10</strain>
        <strain evidence="5 11">BIOML-A11</strain>
    </source>
</reference>
<dbReference type="Pfam" id="PF19313">
    <property type="entry name" value="DUF5916"/>
    <property type="match status" value="1"/>
</dbReference>
<dbReference type="Proteomes" id="UP000095332">
    <property type="component" value="Unassembled WGS sequence"/>
</dbReference>
<dbReference type="InterPro" id="IPR045670">
    <property type="entry name" value="DUF5916"/>
</dbReference>
<dbReference type="Proteomes" id="UP000471216">
    <property type="component" value="Unassembled WGS sequence"/>
</dbReference>
<dbReference type="SUPFAM" id="SSF49344">
    <property type="entry name" value="CBD9-like"/>
    <property type="match status" value="1"/>
</dbReference>
<feature type="domain" description="DUF5916" evidence="2">
    <location>
        <begin position="245"/>
        <end position="879"/>
    </location>
</feature>
<protein>
    <submittedName>
        <fullName evidence="4">Carbohydrate binding family 9 domain-containing protein</fullName>
    </submittedName>
    <submittedName>
        <fullName evidence="8">DUF5916 domain-containing protein</fullName>
    </submittedName>
</protein>
<evidence type="ECO:0000313" key="5">
    <source>
        <dbReference type="EMBL" id="MRY85839.1"/>
    </source>
</evidence>
<evidence type="ECO:0000313" key="9">
    <source>
        <dbReference type="Proteomes" id="UP000095332"/>
    </source>
</evidence>
<dbReference type="EMBL" id="WKMX01000017">
    <property type="protein sequence ID" value="MRZ07952.1"/>
    <property type="molecule type" value="Genomic_DNA"/>
</dbReference>
<dbReference type="Proteomes" id="UP000450599">
    <property type="component" value="Unassembled WGS sequence"/>
</dbReference>
<reference evidence="4" key="5">
    <citation type="submission" date="2021-10" db="EMBL/GenBank/DDBJ databases">
        <title>Collection of gut derived symbiotic bacterial strains cultured from healthy donors.</title>
        <authorList>
            <person name="Lin H."/>
            <person name="Littmann E."/>
            <person name="Kohout C."/>
            <person name="Pamer E.G."/>
        </authorList>
    </citation>
    <scope>NUCLEOTIDE SEQUENCE</scope>
    <source>
        <strain evidence="4">DFI.2.94</strain>
    </source>
</reference>
<reference evidence="10" key="2">
    <citation type="submission" date="2017-04" db="EMBL/GenBank/DDBJ databases">
        <title>Function of individual gut microbiota members based on whole genome sequencing of pure cultures obtained from chicken caecum.</title>
        <authorList>
            <person name="Medvecky M."/>
            <person name="Cejkova D."/>
            <person name="Polansky O."/>
            <person name="Karasova D."/>
            <person name="Kubasova T."/>
            <person name="Cizek A."/>
            <person name="Rychlik I."/>
        </authorList>
    </citation>
    <scope>NUCLEOTIDE SEQUENCE [LARGE SCALE GENOMIC DNA]</scope>
    <source>
        <strain evidence="10">An199</strain>
    </source>
</reference>
<accession>A0A174WGC6</accession>
<dbReference type="EMBL" id="JAJCNI010000042">
    <property type="protein sequence ID" value="MCB6520202.1"/>
    <property type="molecule type" value="Genomic_DNA"/>
</dbReference>
<evidence type="ECO:0000313" key="12">
    <source>
        <dbReference type="Proteomes" id="UP000471216"/>
    </source>
</evidence>
<evidence type="ECO:0000313" key="3">
    <source>
        <dbReference type="EMBL" id="CUQ46132.1"/>
    </source>
</evidence>
<dbReference type="AlphaFoldDB" id="A0A174WGC6"/>
<dbReference type="Proteomes" id="UP000195950">
    <property type="component" value="Unassembled WGS sequence"/>
</dbReference>
<dbReference type="Proteomes" id="UP001221009">
    <property type="component" value="Chromosome"/>
</dbReference>
<evidence type="ECO:0000256" key="1">
    <source>
        <dbReference type="SAM" id="SignalP"/>
    </source>
</evidence>
<evidence type="ECO:0000313" key="6">
    <source>
        <dbReference type="EMBL" id="MRZ07952.1"/>
    </source>
</evidence>
<evidence type="ECO:0000259" key="2">
    <source>
        <dbReference type="Pfam" id="PF19313"/>
    </source>
</evidence>
<dbReference type="EMBL" id="CP120353">
    <property type="protein sequence ID" value="WET64668.1"/>
    <property type="molecule type" value="Genomic_DNA"/>
</dbReference>
<dbReference type="RefSeq" id="WP_036617422.1">
    <property type="nucleotide sequence ID" value="NZ_CP103178.1"/>
</dbReference>
<dbReference type="Proteomes" id="UP001198806">
    <property type="component" value="Unassembled WGS sequence"/>
</dbReference>
<dbReference type="EMBL" id="WKMW01000017">
    <property type="protein sequence ID" value="MRY85839.1"/>
    <property type="molecule type" value="Genomic_DNA"/>
</dbReference>
<dbReference type="EMBL" id="NFJX01000007">
    <property type="protein sequence ID" value="OUP19166.1"/>
    <property type="molecule type" value="Genomic_DNA"/>
</dbReference>
<feature type="chain" id="PRO_5014252960" evidence="1">
    <location>
        <begin position="19"/>
        <end position="881"/>
    </location>
</feature>
<keyword evidence="1" id="KW-0732">Signal</keyword>
<name>A0A174WGC6_PARDI</name>
<reference evidence="8" key="6">
    <citation type="submission" date="2023-03" db="EMBL/GenBank/DDBJ databases">
        <title>Parabacteroides distasonis, a bacteria resistant against UC.</title>
        <authorList>
            <person name="Dai W."/>
        </authorList>
    </citation>
    <scope>NUCLEOTIDE SEQUENCE</scope>
    <source>
        <strain evidence="8">F1-28</strain>
    </source>
</reference>
<reference evidence="3 9" key="1">
    <citation type="submission" date="2015-09" db="EMBL/GenBank/DDBJ databases">
        <authorList>
            <consortium name="Pathogen Informatics"/>
        </authorList>
    </citation>
    <scope>NUCLEOTIDE SEQUENCE [LARGE SCALE GENOMIC DNA]</scope>
    <source>
        <strain evidence="3 9">2789STDY5834948</strain>
    </source>
</reference>
<gene>
    <name evidence="7" type="ORF">B5F32_09570</name>
    <name evidence="3" type="ORF">ERS852560_03085</name>
    <name evidence="6" type="ORF">GKD54_17430</name>
    <name evidence="5" type="ORF">GKD58_16530</name>
    <name evidence="4" type="ORF">LI194_20700</name>
    <name evidence="8" type="ORF">P2T59_01450</name>
</gene>
<evidence type="ECO:0000313" key="8">
    <source>
        <dbReference type="EMBL" id="WET64668.1"/>
    </source>
</evidence>
<feature type="signal peptide" evidence="1">
    <location>
        <begin position="1"/>
        <end position="18"/>
    </location>
</feature>
<dbReference type="EMBL" id="CZBM01000014">
    <property type="protein sequence ID" value="CUQ46132.1"/>
    <property type="molecule type" value="Genomic_DNA"/>
</dbReference>
<dbReference type="CDD" id="cd09618">
    <property type="entry name" value="CBM9_like_2"/>
    <property type="match status" value="1"/>
</dbReference>
<sequence>MKYLTLLVFLGISLLCEAQQDSIVPFEKAYKRTYNIRKVSGVKPTIDGKLDEDFWTKQGEWSDRFVQIIPYERAITQSPTRVKLFYDDKYIYIGVYCKDAVPDKMNRFIGNRDDNSLGDLISVAFDTYHDYRAAPEFNINLGGNKTDLIVTDKLDVNKSWNAVWEGRTHIDRADSSWTAELRIPFSQLRYNQQSEDGVWGLHVRRIIRRNNEVQNWSMIPLKNNGHVFSFGNMSGMDSVPKPRGIEFLPYVMGKYRQEPRIDGSPYQKGHSWGGNVGLDAKFALSDYTLDMTINPDYGQVELDPSVMNLTAYETFYDEKRPFFLEGKHILDFANGSDMMFYTRRIGASPSYTPRGIDNVGSYAETKENVPIIGALKLTGTNKRGLTIGVIESVTARSSSKVTRNGVEDVEVVEPLTNYTVARVQKNWKGNTLLGGMVTSVNRALDQPYLEDFMVRNAFTAGIDFTQYFKNRLYYIDVKGMLSSLHGSAGAITALQNSVAHYYQRASSADYLGVDPTRRSLTGTGGYVKVGRKGNAKWNFSETFTWSSPGFDLNDMGYMKETDYLMNETEIMYRQTDIWKIFRYNAFTLSQKNMWNYGGTPFSNNASLRWQSMTMNRYEWDVKETFAWNWLDSRLLRGGPDVRFGSYFLTSAKFNTDKAKRMMFMLKYEGDHNFEGNRFNTISPSLTFRLGNHVYLSGQLDYAWNTDEMQYVATTSPLSSSSLTPYYYVMGHMDQKTYGLTLKLQVNVTPDISIQFYGAPFTSIAKYDDFKLAADTKSHTFENRFQRIDPDHLTYADGVYTIGEGAGQMPFRNPDFRFNEFRSNLVARWEYLPGSTLYFVWEHRMSNRDNWYSSGWGSNLDRMWGLPATNTFMIKMNYWFNL</sequence>
<dbReference type="Gene3D" id="2.60.40.1190">
    <property type="match status" value="1"/>
</dbReference>
<proteinExistence type="predicted"/>
<evidence type="ECO:0000313" key="7">
    <source>
        <dbReference type="EMBL" id="OUP19166.1"/>
    </source>
</evidence>
<organism evidence="3 9">
    <name type="scientific">Parabacteroides distasonis</name>
    <dbReference type="NCBI Taxonomy" id="823"/>
    <lineage>
        <taxon>Bacteria</taxon>
        <taxon>Pseudomonadati</taxon>
        <taxon>Bacteroidota</taxon>
        <taxon>Bacteroidia</taxon>
        <taxon>Bacteroidales</taxon>
        <taxon>Tannerellaceae</taxon>
        <taxon>Parabacteroides</taxon>
    </lineage>
</organism>